<dbReference type="Pfam" id="PF00518">
    <property type="entry name" value="E6"/>
    <property type="match status" value="1"/>
</dbReference>
<keyword evidence="14 16" id="KW-0899">Viral immunoevasion</keyword>
<dbReference type="Proteomes" id="UP000097916">
    <property type="component" value="Genome"/>
</dbReference>
<keyword evidence="8 16" id="KW-0862">Zinc</keyword>
<dbReference type="GO" id="GO:0006355">
    <property type="term" value="P:regulation of DNA-templated transcription"/>
    <property type="evidence" value="ECO:0007669"/>
    <property type="project" value="UniProtKB-UniRule"/>
</dbReference>
<keyword evidence="12 16" id="KW-0804">Transcription</keyword>
<reference evidence="23" key="5">
    <citation type="submission" date="2019-10" db="EMBL/GenBank/DDBJ databases">
        <title>Human CD28 is essential for T-cell immunity to skin-tropic alpha- and gamma-papillomaviruses.</title>
        <authorList>
            <person name="Beziat V."/>
        </authorList>
    </citation>
    <scope>NUCLEOTIDE SEQUENCE</scope>
    <source>
        <strain evidence="23">P1</strain>
    </source>
</reference>
<evidence type="ECO:0000313" key="27">
    <source>
        <dbReference type="Proteomes" id="UP000123696"/>
    </source>
</evidence>
<evidence type="ECO:0000256" key="16">
    <source>
        <dbReference type="HAMAP-Rule" id="MF_04006"/>
    </source>
</evidence>
<comment type="miscellaneous">
    <text evidence="16">Belongs to the low risk human alphapapillomavirus family. The cancer-causing human papillomavirus E6 protein has a unique carboxy terminal PDZ domain containing substrate but low risk E6s do not possess this domain.</text>
</comment>
<dbReference type="GO" id="GO:0039502">
    <property type="term" value="P:symbiont-mediated suppression of host type I interferon-mediated signaling pathway"/>
    <property type="evidence" value="ECO:0007669"/>
    <property type="project" value="UniProtKB-UniRule"/>
</dbReference>
<evidence type="ECO:0000256" key="10">
    <source>
        <dbReference type="ARBA" id="ARBA00023125"/>
    </source>
</evidence>
<protein>
    <recommendedName>
        <fullName evidence="16 17">Protein E6</fullName>
    </recommendedName>
</protein>
<evidence type="ECO:0000256" key="8">
    <source>
        <dbReference type="ARBA" id="ARBA00022833"/>
    </source>
</evidence>
<organism evidence="18 26">
    <name type="scientific">Human papillomavirus type 2</name>
    <dbReference type="NCBI Taxonomy" id="333751"/>
    <lineage>
        <taxon>Viruses</taxon>
        <taxon>Monodnaviria</taxon>
        <taxon>Shotokuvirae</taxon>
        <taxon>Cossaviricota</taxon>
        <taxon>Papovaviricetes</taxon>
        <taxon>Zurhausenvirales</taxon>
        <taxon>Papillomaviridae</taxon>
        <taxon>Firstpapillomavirinae</taxon>
        <taxon>Alphapapillomavirus</taxon>
        <taxon>Alphapapillomavirus 4</taxon>
    </lineage>
</organism>
<reference evidence="25 27" key="2">
    <citation type="journal article" date="2007" name="Intervirology">
        <title>HPV-2 isolates from patients with huge verrucae vulgaris possess stronger promoter activities.</title>
        <authorList>
            <person name="Lei Y.J."/>
            <person name="Wang C."/>
            <person name="Gao C."/>
            <person name="Jiang H.Y."/>
            <person name="Chen J.M."/>
            <person name="Han J."/>
            <person name="Yuan Y.K."/>
            <person name="Dong X.P."/>
        </authorList>
    </citation>
    <scope>NUCLEOTIDE SEQUENCE [LARGE SCALE GENOMIC DNA]</scope>
    <source>
        <strain evidence="21">CN-HB1</strain>
        <strain evidence="20">CN-SC1</strain>
    </source>
</reference>
<evidence type="ECO:0000313" key="25">
    <source>
        <dbReference type="Proteomes" id="UP000100236"/>
    </source>
</evidence>
<keyword evidence="13 16" id="KW-1035">Host cytoplasm</keyword>
<evidence type="ECO:0000256" key="13">
    <source>
        <dbReference type="ARBA" id="ARBA00023200"/>
    </source>
</evidence>
<evidence type="ECO:0000313" key="21">
    <source>
        <dbReference type="EMBL" id="ABO14920.1"/>
    </source>
</evidence>
<dbReference type="SUPFAM" id="SSF161229">
    <property type="entry name" value="E6 C-terminal domain-like"/>
    <property type="match status" value="2"/>
</dbReference>
<name>A3F905_9PAPI</name>
<evidence type="ECO:0000256" key="14">
    <source>
        <dbReference type="ARBA" id="ARBA00023280"/>
    </source>
</evidence>
<dbReference type="SMR" id="A3F905"/>
<evidence type="ECO:0000313" key="20">
    <source>
        <dbReference type="EMBL" id="ABO14913.1"/>
    </source>
</evidence>
<dbReference type="InterPro" id="IPR038575">
    <property type="entry name" value="E6_sf"/>
</dbReference>
<dbReference type="EMBL" id="MN605988">
    <property type="protein sequence ID" value="QLM04842.1"/>
    <property type="molecule type" value="Genomic_DNA"/>
</dbReference>
<comment type="function">
    <text evidence="16">Plays a major role in the induction and maintenance of cellular transformation. E6 associates with host UBE3A/E6-AP ubiquitin-protein ligase and modulates its activity. Sequesters tumor suppressor TP53 in the host cytoplasm and modulates its activity by interacting with host EP300 that results in the reduction of TP53 acetylation and activation. In turn, apoptosis induced by DNA damage is inhibited. E6 protects also host keratinocytes from apoptosis by mediating the degradation of host BAK1. May also inhibit host immune response.</text>
</comment>
<keyword evidence="11 16" id="KW-0010">Activator</keyword>
<reference evidence="20" key="1">
    <citation type="submission" date="2006-10" db="EMBL/GenBank/DDBJ databases">
        <authorList>
            <person name="Dong X.-P."/>
            <person name="Lei Y.-J."/>
            <person name="Wang C."/>
        </authorList>
    </citation>
    <scope>NUCLEOTIDE SEQUENCE</scope>
    <source>
        <strain evidence="21">CN-HB1</strain>
        <strain evidence="20">CN-SC1</strain>
    </source>
</reference>
<evidence type="ECO:0000256" key="1">
    <source>
        <dbReference type="ARBA" id="ARBA00006346"/>
    </source>
</evidence>
<keyword evidence="5 16" id="KW-1090">Inhibition of host innate immune response by virus</keyword>
<evidence type="ECO:0000313" key="23">
    <source>
        <dbReference type="EMBL" id="QLM04842.1"/>
    </source>
</evidence>
<dbReference type="GO" id="GO:0003677">
    <property type="term" value="F:DNA binding"/>
    <property type="evidence" value="ECO:0007669"/>
    <property type="project" value="UniProtKB-UniRule"/>
</dbReference>
<proteinExistence type="inferred from homology"/>
<dbReference type="EMBL" id="EF362755">
    <property type="protein sequence ID" value="ABN49464.1"/>
    <property type="molecule type" value="Genomic_DNA"/>
</dbReference>
<dbReference type="EMBL" id="MK620840">
    <property type="protein sequence ID" value="QCQ84426.1"/>
    <property type="molecule type" value="Genomic_DNA"/>
</dbReference>
<dbReference type="GO" id="GO:0008270">
    <property type="term" value="F:zinc ion binding"/>
    <property type="evidence" value="ECO:0007669"/>
    <property type="project" value="UniProtKB-KW"/>
</dbReference>
<dbReference type="GO" id="GO:0052150">
    <property type="term" value="P:symbiont-mediated perturbation of host apoptosis"/>
    <property type="evidence" value="ECO:0007669"/>
    <property type="project" value="UniProtKB-KW"/>
</dbReference>
<dbReference type="EMBL" id="EF362754">
    <property type="protein sequence ID" value="ABN49457.1"/>
    <property type="molecule type" value="Genomic_DNA"/>
</dbReference>
<keyword evidence="15 16" id="KW-1119">Modulation of host cell apoptosis by virus</keyword>
<dbReference type="GO" id="GO:0052170">
    <property type="term" value="P:symbiont-mediated suppression of host innate immune response"/>
    <property type="evidence" value="ECO:0007669"/>
    <property type="project" value="UniProtKB-KW"/>
</dbReference>
<keyword evidence="9 16" id="KW-0805">Transcription regulation</keyword>
<comment type="caution">
    <text evidence="16">Lacks conserved residue(s) required for the propagation of feature annotation.</text>
</comment>
<reference evidence="22" key="4">
    <citation type="submission" date="2019-03" db="EMBL/GenBank/DDBJ databases">
        <title>Nasal virome of children in isolated Colombian villages.</title>
        <authorList>
            <person name="Altan E."/>
            <person name="Delwart E."/>
        </authorList>
    </citation>
    <scope>NUCLEOTIDE SEQUENCE</scope>
    <source>
        <strain evidence="22">HPV2/S34-CNI/CO/2018</strain>
    </source>
</reference>
<comment type="subcellular location">
    <subcellularLocation>
        <location evidence="16 17">Host cytoplasm</location>
    </subcellularLocation>
    <subcellularLocation>
        <location evidence="16 17">Host nucleus</location>
    </subcellularLocation>
</comment>
<feature type="zinc finger region" evidence="16">
    <location>
        <begin position="108"/>
        <end position="144"/>
    </location>
</feature>
<evidence type="ECO:0000256" key="6">
    <source>
        <dbReference type="ARBA" id="ARBA00022723"/>
    </source>
</evidence>
<evidence type="ECO:0000313" key="24">
    <source>
        <dbReference type="Proteomes" id="UP000097916"/>
    </source>
</evidence>
<evidence type="ECO:0000256" key="5">
    <source>
        <dbReference type="ARBA" id="ARBA00022632"/>
    </source>
</evidence>
<evidence type="ECO:0000256" key="7">
    <source>
        <dbReference type="ARBA" id="ARBA00022771"/>
    </source>
</evidence>
<evidence type="ECO:0000256" key="3">
    <source>
        <dbReference type="ARBA" id="ARBA00022562"/>
    </source>
</evidence>
<comment type="similarity">
    <text evidence="1 17">Belongs to the papillomaviridae E6 protein family.</text>
</comment>
<gene>
    <name evidence="16 18" type="primary">E6</name>
</gene>
<evidence type="ECO:0000256" key="4">
    <source>
        <dbReference type="ARBA" id="ARBA00022581"/>
    </source>
</evidence>
<comment type="subunit">
    <text evidence="16">Forms homodimers. Interacts with ubiquitin-protein ligase UBE3A/E6-AP; this interaction stimulates UBE3A ubiquitin activity. Interacts with host TP53 and EP300; this interaction inhibits TP53 activity.</text>
</comment>
<dbReference type="GO" id="GO:0006351">
    <property type="term" value="P:DNA-templated transcription"/>
    <property type="evidence" value="ECO:0007669"/>
    <property type="project" value="UniProtKB-UniRule"/>
</dbReference>
<sequence>MHTRAGMSEENPCPRNIFLLCKEYGLELEDLRLLCVWCKRPLSEADIWAFAIKELFVVWRKGFPFGACGKCLIAAGKLRQYRHWHYSCYGDTVETETGIPIPQLFMRCYICHKPLSWEEKEALLVGNKRFHNISGRWTGHCMNCGSSCTATDPASRTLH</sequence>
<keyword evidence="3 16" id="KW-1048">Host nucleus</keyword>
<dbReference type="EMBL" id="EF117890">
    <property type="protein sequence ID" value="ABO14913.1"/>
    <property type="molecule type" value="Genomic_DNA"/>
</dbReference>
<evidence type="ECO:0000256" key="12">
    <source>
        <dbReference type="ARBA" id="ARBA00023163"/>
    </source>
</evidence>
<dbReference type="HAMAP" id="MF_04006">
    <property type="entry name" value="HPV_E6"/>
    <property type="match status" value="1"/>
</dbReference>
<reference evidence="24 26" key="3">
    <citation type="journal article" date="2007" name="J. Clin. Virol.">
        <title>Detection of HPV-2 and identification of novel mutations by whole genome sequencing from biopsies of two patients with multiple cutaneous horns.</title>
        <authorList>
            <person name="Wang W."/>
            <person name="Wang C."/>
            <person name="Xu S."/>
            <person name="Chen C."/>
            <person name="Tong X."/>
            <person name="Liang Y."/>
            <person name="Dong X."/>
            <person name="Lei Y."/>
            <person name="Zheng X."/>
            <person name="Yu J."/>
            <person name="Wang J."/>
        </authorList>
    </citation>
    <scope>NUCLEOTIDE SEQUENCE [LARGE SCALE GENOMIC DNA]</scope>
    <source>
        <strain evidence="19">C1</strain>
        <strain evidence="18">C2</strain>
    </source>
</reference>
<keyword evidence="7 16" id="KW-0863">Zinc-finger</keyword>
<evidence type="ECO:0000313" key="18">
    <source>
        <dbReference type="EMBL" id="ABN49457.1"/>
    </source>
</evidence>
<feature type="zinc finger region" evidence="16">
    <location>
        <begin position="35"/>
        <end position="71"/>
    </location>
</feature>
<evidence type="ECO:0000256" key="11">
    <source>
        <dbReference type="ARBA" id="ARBA00023159"/>
    </source>
</evidence>
<dbReference type="GO" id="GO:0039648">
    <property type="term" value="P:symbiont-mediated perturbation of host ubiquitin-like protein modification"/>
    <property type="evidence" value="ECO:0007669"/>
    <property type="project" value="UniProtKB-UniRule"/>
</dbReference>
<dbReference type="Proteomes" id="UP000120955">
    <property type="component" value="Genome"/>
</dbReference>
<keyword evidence="6 16" id="KW-0479">Metal-binding</keyword>
<dbReference type="GO" id="GO:0030430">
    <property type="term" value="C:host cell cytoplasm"/>
    <property type="evidence" value="ECO:0007669"/>
    <property type="project" value="UniProtKB-SubCell"/>
</dbReference>
<keyword evidence="10 16" id="KW-0238">DNA-binding</keyword>
<dbReference type="EMBL" id="EF117891">
    <property type="protein sequence ID" value="ABO14920.1"/>
    <property type="molecule type" value="Genomic_DNA"/>
</dbReference>
<evidence type="ECO:0000313" key="22">
    <source>
        <dbReference type="EMBL" id="QCQ84426.1"/>
    </source>
</evidence>
<evidence type="ECO:0000256" key="9">
    <source>
        <dbReference type="ARBA" id="ARBA00023015"/>
    </source>
</evidence>
<dbReference type="GO" id="GO:0042025">
    <property type="term" value="C:host cell nucleus"/>
    <property type="evidence" value="ECO:0007669"/>
    <property type="project" value="UniProtKB-SubCell"/>
</dbReference>
<keyword evidence="4 16" id="KW-0945">Host-virus interaction</keyword>
<dbReference type="Gene3D" id="3.30.240.40">
    <property type="entry name" value="E6 early regulatory protein"/>
    <property type="match status" value="2"/>
</dbReference>
<dbReference type="Proteomes" id="UP000100236">
    <property type="component" value="Segment"/>
</dbReference>
<accession>A3F905</accession>
<keyword evidence="2 16" id="KW-0244">Early protein</keyword>
<evidence type="ECO:0000256" key="2">
    <source>
        <dbReference type="ARBA" id="ARBA00022518"/>
    </source>
</evidence>
<dbReference type="InterPro" id="IPR001334">
    <property type="entry name" value="E6"/>
</dbReference>
<evidence type="ECO:0000256" key="15">
    <source>
        <dbReference type="ARBA" id="ARBA00023323"/>
    </source>
</evidence>
<evidence type="ECO:0000256" key="17">
    <source>
        <dbReference type="RuleBase" id="RU363123"/>
    </source>
</evidence>
<dbReference type="Proteomes" id="UP000123696">
    <property type="component" value="Genome"/>
</dbReference>
<evidence type="ECO:0000313" key="26">
    <source>
        <dbReference type="Proteomes" id="UP000120955"/>
    </source>
</evidence>
<evidence type="ECO:0000313" key="19">
    <source>
        <dbReference type="EMBL" id="ABN49464.1"/>
    </source>
</evidence>